<dbReference type="Pfam" id="PF13520">
    <property type="entry name" value="AA_permease_2"/>
    <property type="match status" value="1"/>
</dbReference>
<name>A0A3M0AG83_9FLAO</name>
<feature type="transmembrane region" description="Helical" evidence="5">
    <location>
        <begin position="89"/>
        <end position="115"/>
    </location>
</feature>
<feature type="transmembrane region" description="Helical" evidence="5">
    <location>
        <begin position="12"/>
        <end position="38"/>
    </location>
</feature>
<dbReference type="AlphaFoldDB" id="A0A3M0AG83"/>
<comment type="subcellular location">
    <subcellularLocation>
        <location evidence="1">Membrane</location>
        <topology evidence="1">Multi-pass membrane protein</topology>
    </subcellularLocation>
</comment>
<dbReference type="OrthoDB" id="9806937at2"/>
<proteinExistence type="predicted"/>
<dbReference type="Proteomes" id="UP000280368">
    <property type="component" value="Unassembled WGS sequence"/>
</dbReference>
<feature type="transmembrane region" description="Helical" evidence="5">
    <location>
        <begin position="44"/>
        <end position="68"/>
    </location>
</feature>
<evidence type="ECO:0000256" key="1">
    <source>
        <dbReference type="ARBA" id="ARBA00004141"/>
    </source>
</evidence>
<dbReference type="InterPro" id="IPR002293">
    <property type="entry name" value="AA/rel_permease1"/>
</dbReference>
<evidence type="ECO:0000313" key="7">
    <source>
        <dbReference type="Proteomes" id="UP000280368"/>
    </source>
</evidence>
<organism evidence="6 7">
    <name type="scientific">Flavobacterium weaverense</name>
    <dbReference type="NCBI Taxonomy" id="271156"/>
    <lineage>
        <taxon>Bacteria</taxon>
        <taxon>Pseudomonadati</taxon>
        <taxon>Bacteroidota</taxon>
        <taxon>Flavobacteriia</taxon>
        <taxon>Flavobacteriales</taxon>
        <taxon>Flavobacteriaceae</taxon>
        <taxon>Flavobacterium</taxon>
    </lineage>
</organism>
<feature type="transmembrane region" description="Helical" evidence="5">
    <location>
        <begin position="127"/>
        <end position="154"/>
    </location>
</feature>
<feature type="transmembrane region" description="Helical" evidence="5">
    <location>
        <begin position="399"/>
        <end position="419"/>
    </location>
</feature>
<keyword evidence="2 5" id="KW-0812">Transmembrane</keyword>
<feature type="transmembrane region" description="Helical" evidence="5">
    <location>
        <begin position="372"/>
        <end position="393"/>
    </location>
</feature>
<keyword evidence="3 5" id="KW-1133">Transmembrane helix</keyword>
<evidence type="ECO:0000256" key="2">
    <source>
        <dbReference type="ARBA" id="ARBA00022692"/>
    </source>
</evidence>
<dbReference type="GO" id="GO:0015179">
    <property type="term" value="F:L-amino acid transmembrane transporter activity"/>
    <property type="evidence" value="ECO:0007669"/>
    <property type="project" value="TreeGrafter"/>
</dbReference>
<keyword evidence="7" id="KW-1185">Reference proteome</keyword>
<dbReference type="PANTHER" id="PTHR11785">
    <property type="entry name" value="AMINO ACID TRANSPORTER"/>
    <property type="match status" value="1"/>
</dbReference>
<dbReference type="EMBL" id="REFH01000007">
    <property type="protein sequence ID" value="RMA78262.1"/>
    <property type="molecule type" value="Genomic_DNA"/>
</dbReference>
<dbReference type="PANTHER" id="PTHR11785:SF512">
    <property type="entry name" value="SOBREMESA, ISOFORM B"/>
    <property type="match status" value="1"/>
</dbReference>
<accession>A0A3M0AG83</accession>
<dbReference type="InterPro" id="IPR050598">
    <property type="entry name" value="AminoAcid_Transporter"/>
</dbReference>
<gene>
    <name evidence="6" type="ORF">BC961_0642</name>
</gene>
<evidence type="ECO:0000313" key="6">
    <source>
        <dbReference type="EMBL" id="RMA78262.1"/>
    </source>
</evidence>
<comment type="caution">
    <text evidence="6">The sequence shown here is derived from an EMBL/GenBank/DDBJ whole genome shotgun (WGS) entry which is preliminary data.</text>
</comment>
<evidence type="ECO:0000256" key="4">
    <source>
        <dbReference type="ARBA" id="ARBA00023136"/>
    </source>
</evidence>
<feature type="transmembrane region" description="Helical" evidence="5">
    <location>
        <begin position="221"/>
        <end position="244"/>
    </location>
</feature>
<feature type="transmembrane region" description="Helical" evidence="5">
    <location>
        <begin position="431"/>
        <end position="455"/>
    </location>
</feature>
<feature type="transmembrane region" description="Helical" evidence="5">
    <location>
        <begin position="265"/>
        <end position="286"/>
    </location>
</feature>
<evidence type="ECO:0000256" key="5">
    <source>
        <dbReference type="SAM" id="Phobius"/>
    </source>
</evidence>
<dbReference type="PIRSF" id="PIRSF006060">
    <property type="entry name" value="AA_transporter"/>
    <property type="match status" value="1"/>
</dbReference>
<dbReference type="GO" id="GO:0016020">
    <property type="term" value="C:membrane"/>
    <property type="evidence" value="ECO:0007669"/>
    <property type="project" value="UniProtKB-SubCell"/>
</dbReference>
<feature type="transmembrane region" description="Helical" evidence="5">
    <location>
        <begin position="461"/>
        <end position="477"/>
    </location>
</feature>
<keyword evidence="4 5" id="KW-0472">Membrane</keyword>
<protein>
    <submittedName>
        <fullName evidence="6">Amino acid/polyamine/organocation transporter (APC superfamily)</fullName>
    </submittedName>
</protein>
<evidence type="ECO:0000256" key="3">
    <source>
        <dbReference type="ARBA" id="ARBA00022989"/>
    </source>
</evidence>
<feature type="transmembrane region" description="Helical" evidence="5">
    <location>
        <begin position="166"/>
        <end position="190"/>
    </location>
</feature>
<dbReference type="Gene3D" id="1.20.1740.10">
    <property type="entry name" value="Amino acid/polyamine transporter I"/>
    <property type="match status" value="1"/>
</dbReference>
<dbReference type="RefSeq" id="WP_121924373.1">
    <property type="nucleotide sequence ID" value="NZ_CBCSGA010000005.1"/>
</dbReference>
<feature type="transmembrane region" description="Helical" evidence="5">
    <location>
        <begin position="325"/>
        <end position="352"/>
    </location>
</feature>
<sequence length="482" mass="51546">MAENKTELKRSLGLIDATSLVAGSMIGSGIFIVTSAMARDIGSAAWLLVIWIVTGLITVAAALSYGELAGMMPNAGGQFVYIQRAYGRLISFLYGWTVFTVIQTGVIAAIAVTFANYAAIFFPVLDITIFTVGATFVFSYQKVLAIFSIVLLTFINTKGIQSGKTVQLILTSAKLIALFALIVLGLYVGLQTNILSDNFTNMWEASKTVANPDGTITVTKLAGMALLGAAGATIINSLFSSDAWNNVTFIAGEIKEPKKNIPRSLFLGTLIVTVIYVLANLAYLALLPLHGTPGVTDVANNGIMFASNDRVGAAAASMIMGNMSVFVMAALIMVSTFGCNSGLILSGGRLFFAMAKDGLFFKQATELNKNQVPAKALWVQCIWACVLCVSGKFGDLLTYATFASLLFYILTIMGVFILRKKEPDADRPYKAFGYPLVPAIYIVITTGICLTLLIYDTFNTGLGLCIVALGVPVYYLVMNKKA</sequence>
<reference evidence="6 7" key="1">
    <citation type="submission" date="2018-10" db="EMBL/GenBank/DDBJ databases">
        <title>Genomic Encyclopedia of Archaeal and Bacterial Type Strains, Phase II (KMG-II): from individual species to whole genera.</title>
        <authorList>
            <person name="Goeker M."/>
        </authorList>
    </citation>
    <scope>NUCLEOTIDE SEQUENCE [LARGE SCALE GENOMIC DNA]</scope>
    <source>
        <strain evidence="6 7">DSM 19727</strain>
    </source>
</reference>